<reference evidence="2" key="1">
    <citation type="submission" date="2022-09" db="EMBL/GenBank/DDBJ databases">
        <authorList>
            <person name="Yuan C."/>
            <person name="Ke Z."/>
        </authorList>
    </citation>
    <scope>NUCLEOTIDE SEQUENCE</scope>
    <source>
        <strain evidence="2">LB-8</strain>
    </source>
</reference>
<proteinExistence type="predicted"/>
<keyword evidence="3" id="KW-1185">Reference proteome</keyword>
<evidence type="ECO:0000256" key="1">
    <source>
        <dbReference type="SAM" id="Coils"/>
    </source>
</evidence>
<dbReference type="Proteomes" id="UP001155483">
    <property type="component" value="Unassembled WGS sequence"/>
</dbReference>
<reference evidence="2" key="2">
    <citation type="submission" date="2023-04" db="EMBL/GenBank/DDBJ databases">
        <title>Paracnuella aquatica gen. nov., sp. nov., a member of the family Chitinophagaceae isolated from a hot spring.</title>
        <authorList>
            <person name="Wang C."/>
        </authorList>
    </citation>
    <scope>NUCLEOTIDE SEQUENCE</scope>
    <source>
        <strain evidence="2">LB-8</strain>
    </source>
</reference>
<comment type="caution">
    <text evidence="2">The sequence shown here is derived from an EMBL/GenBank/DDBJ whole genome shotgun (WGS) entry which is preliminary data.</text>
</comment>
<dbReference type="RefSeq" id="WP_279296778.1">
    <property type="nucleotide sequence ID" value="NZ_JAOTIF010000005.1"/>
</dbReference>
<dbReference type="AlphaFoldDB" id="A0A9X3BHC3"/>
<dbReference type="EMBL" id="JAOTIF010000005">
    <property type="protein sequence ID" value="MCU7549337.1"/>
    <property type="molecule type" value="Genomic_DNA"/>
</dbReference>
<accession>A0A9X3BHC3</accession>
<gene>
    <name evidence="2" type="ORF">OCK74_09445</name>
</gene>
<protein>
    <submittedName>
        <fullName evidence="2">Uncharacterized protein</fullName>
    </submittedName>
</protein>
<feature type="coiled-coil region" evidence="1">
    <location>
        <begin position="133"/>
        <end position="192"/>
    </location>
</feature>
<evidence type="ECO:0000313" key="2">
    <source>
        <dbReference type="EMBL" id="MCU7549337.1"/>
    </source>
</evidence>
<keyword evidence="1" id="KW-0175">Coiled coil</keyword>
<organism evidence="2 3">
    <name type="scientific">Paraflavisolibacter caeni</name>
    <dbReference type="NCBI Taxonomy" id="2982496"/>
    <lineage>
        <taxon>Bacteria</taxon>
        <taxon>Pseudomonadati</taxon>
        <taxon>Bacteroidota</taxon>
        <taxon>Chitinophagia</taxon>
        <taxon>Chitinophagales</taxon>
        <taxon>Chitinophagaceae</taxon>
        <taxon>Paraflavisolibacter</taxon>
    </lineage>
</organism>
<name>A0A9X3BHC3_9BACT</name>
<evidence type="ECO:0000313" key="3">
    <source>
        <dbReference type="Proteomes" id="UP001155483"/>
    </source>
</evidence>
<sequence>MASIGKKILSAFVEVTEEAKPVTSEEKTFTPVNNAATKPMNTANSSKFKEHFDQLFKEAEIQGPDYFEFAKMIEAMHCIPDEATRYNAAFAGLTVQGLNKQHLLSTTKQYLVLLDEDAENFNATIDTTLQEKVQTRKQEIETKSRRIQQLSQELASLQQEIALMGQEVKEQEEKIQNNTNNYKTELEKIKSNILQDIEKIKQYIN</sequence>